<name>A0ABS4JZI5_9CLOT</name>
<comment type="caution">
    <text evidence="2">The sequence shown here is derived from an EMBL/GenBank/DDBJ whole genome shotgun (WGS) entry which is preliminary data.</text>
</comment>
<dbReference type="SMART" id="SM00849">
    <property type="entry name" value="Lactamase_B"/>
    <property type="match status" value="1"/>
</dbReference>
<accession>A0ABS4JZI5</accession>
<dbReference type="SUPFAM" id="SSF56281">
    <property type="entry name" value="Metallo-hydrolase/oxidoreductase"/>
    <property type="match status" value="1"/>
</dbReference>
<dbReference type="EMBL" id="JAGGLL010000004">
    <property type="protein sequence ID" value="MBP2020945.1"/>
    <property type="molecule type" value="Genomic_DNA"/>
</dbReference>
<dbReference type="Pfam" id="PF23023">
    <property type="entry name" value="Anti-Pycsar_Apyc1"/>
    <property type="match status" value="1"/>
</dbReference>
<dbReference type="PANTHER" id="PTHR42663">
    <property type="entry name" value="HYDROLASE C777.06C-RELATED-RELATED"/>
    <property type="match status" value="1"/>
</dbReference>
<evidence type="ECO:0000259" key="1">
    <source>
        <dbReference type="SMART" id="SM00849"/>
    </source>
</evidence>
<reference evidence="2 3" key="1">
    <citation type="submission" date="2021-03" db="EMBL/GenBank/DDBJ databases">
        <title>Genomic Encyclopedia of Type Strains, Phase IV (KMG-IV): sequencing the most valuable type-strain genomes for metagenomic binning, comparative biology and taxonomic classification.</title>
        <authorList>
            <person name="Goeker M."/>
        </authorList>
    </citation>
    <scope>NUCLEOTIDE SEQUENCE [LARGE SCALE GENOMIC DNA]</scope>
    <source>
        <strain evidence="2 3">DSM 28650</strain>
    </source>
</reference>
<sequence length="237" mass="26671">MIDFVGIGSAFNTALGNNSGVIKRETSMILIDCGGTVFDRLKKSGLLSDITTLHIIITHTHPDHVGSLGDLIFYCYYKLKVKPIIYFPENTVLMKLFSVIGVKENQYNLKTSMKNQVWDKNLGDYIVEFFPSSHTKSIPAFGFYLTIDKKIIYYSGDSNKIPKGVMEKLKSEEVHIIYQDTTSVDFVKTGHMSFNSLCDAIDVSLRHRVYCMHLDENLDKELILNAGFNIAPLIGGL</sequence>
<dbReference type="Gene3D" id="3.60.15.10">
    <property type="entry name" value="Ribonuclease Z/Hydroxyacylglutathione hydrolase-like"/>
    <property type="match status" value="1"/>
</dbReference>
<evidence type="ECO:0000313" key="2">
    <source>
        <dbReference type="EMBL" id="MBP2020945.1"/>
    </source>
</evidence>
<gene>
    <name evidence="2" type="ORF">J2Z44_000729</name>
</gene>
<dbReference type="Proteomes" id="UP001519308">
    <property type="component" value="Unassembled WGS sequence"/>
</dbReference>
<feature type="domain" description="Metallo-beta-lactamase" evidence="1">
    <location>
        <begin position="16"/>
        <end position="213"/>
    </location>
</feature>
<keyword evidence="3" id="KW-1185">Reference proteome</keyword>
<dbReference type="InterPro" id="IPR036866">
    <property type="entry name" value="RibonucZ/Hydroxyglut_hydro"/>
</dbReference>
<dbReference type="PANTHER" id="PTHR42663:SF6">
    <property type="entry name" value="HYDROLASE C777.06C-RELATED"/>
    <property type="match status" value="1"/>
</dbReference>
<proteinExistence type="predicted"/>
<dbReference type="RefSeq" id="WP_021283411.1">
    <property type="nucleotide sequence ID" value="NZ_JAGGLL010000004.1"/>
</dbReference>
<organism evidence="2 3">
    <name type="scientific">Clostridium punense</name>
    <dbReference type="NCBI Taxonomy" id="1054297"/>
    <lineage>
        <taxon>Bacteria</taxon>
        <taxon>Bacillati</taxon>
        <taxon>Bacillota</taxon>
        <taxon>Clostridia</taxon>
        <taxon>Eubacteriales</taxon>
        <taxon>Clostridiaceae</taxon>
        <taxon>Clostridium</taxon>
    </lineage>
</organism>
<dbReference type="InterPro" id="IPR001279">
    <property type="entry name" value="Metallo-B-lactamas"/>
</dbReference>
<protein>
    <submittedName>
        <fullName evidence="2">Ribonuclease BN (tRNA processing enzyme)</fullName>
    </submittedName>
</protein>
<evidence type="ECO:0000313" key="3">
    <source>
        <dbReference type="Proteomes" id="UP001519308"/>
    </source>
</evidence>